<keyword evidence="4" id="KW-1185">Reference proteome</keyword>
<reference evidence="3 4" key="1">
    <citation type="journal article" date="2022" name="Nat. Ecol. Evol.">
        <title>A masculinizing supergene underlies an exaggerated male reproductive morph in a spider.</title>
        <authorList>
            <person name="Hendrickx F."/>
            <person name="De Corte Z."/>
            <person name="Sonet G."/>
            <person name="Van Belleghem S.M."/>
            <person name="Kostlbacher S."/>
            <person name="Vangestel C."/>
        </authorList>
    </citation>
    <scope>NUCLEOTIDE SEQUENCE [LARGE SCALE GENOMIC DNA]</scope>
    <source>
        <strain evidence="3">W744_W776</strain>
    </source>
</reference>
<comment type="caution">
    <text evidence="3">The sequence shown here is derived from an EMBL/GenBank/DDBJ whole genome shotgun (WGS) entry which is preliminary data.</text>
</comment>
<feature type="region of interest" description="Disordered" evidence="1">
    <location>
        <begin position="98"/>
        <end position="121"/>
    </location>
</feature>
<keyword evidence="2" id="KW-0732">Signal</keyword>
<name>A0AAV6TGI0_9ARAC</name>
<evidence type="ECO:0000256" key="2">
    <source>
        <dbReference type="SAM" id="SignalP"/>
    </source>
</evidence>
<evidence type="ECO:0000256" key="1">
    <source>
        <dbReference type="SAM" id="MobiDB-lite"/>
    </source>
</evidence>
<sequence length="175" mass="18596">MGHSVCAPRVQRWITVSASLACFPHVSASLRVAGPPCRAAPSRKLFLWEYGAYCDRSMGPCGGCSGPLNSVLLEKRMIEAGAKDLNSQIFKGHRDDGHGIGIRKGGNNPPPKKAQNGGRPALGPLYRAATASFPSWRFTPKVSRRVAGGGREGAGREPPWSRHGAGLGGSRKILK</sequence>
<gene>
    <name evidence="3" type="ORF">JTE90_012937</name>
</gene>
<feature type="region of interest" description="Disordered" evidence="1">
    <location>
        <begin position="145"/>
        <end position="175"/>
    </location>
</feature>
<protein>
    <submittedName>
        <fullName evidence="3">Uncharacterized protein</fullName>
    </submittedName>
</protein>
<dbReference type="Proteomes" id="UP000827092">
    <property type="component" value="Unassembled WGS sequence"/>
</dbReference>
<feature type="chain" id="PRO_5043529395" evidence="2">
    <location>
        <begin position="29"/>
        <end position="175"/>
    </location>
</feature>
<proteinExistence type="predicted"/>
<evidence type="ECO:0000313" key="3">
    <source>
        <dbReference type="EMBL" id="KAG8170770.1"/>
    </source>
</evidence>
<evidence type="ECO:0000313" key="4">
    <source>
        <dbReference type="Proteomes" id="UP000827092"/>
    </source>
</evidence>
<accession>A0AAV6TGI0</accession>
<feature type="signal peptide" evidence="2">
    <location>
        <begin position="1"/>
        <end position="28"/>
    </location>
</feature>
<dbReference type="AlphaFoldDB" id="A0AAV6TGI0"/>
<organism evidence="3 4">
    <name type="scientific">Oedothorax gibbosus</name>
    <dbReference type="NCBI Taxonomy" id="931172"/>
    <lineage>
        <taxon>Eukaryota</taxon>
        <taxon>Metazoa</taxon>
        <taxon>Ecdysozoa</taxon>
        <taxon>Arthropoda</taxon>
        <taxon>Chelicerata</taxon>
        <taxon>Arachnida</taxon>
        <taxon>Araneae</taxon>
        <taxon>Araneomorphae</taxon>
        <taxon>Entelegynae</taxon>
        <taxon>Araneoidea</taxon>
        <taxon>Linyphiidae</taxon>
        <taxon>Erigoninae</taxon>
        <taxon>Oedothorax</taxon>
    </lineage>
</organism>
<dbReference type="EMBL" id="JAFNEN010004909">
    <property type="protein sequence ID" value="KAG8170770.1"/>
    <property type="molecule type" value="Genomic_DNA"/>
</dbReference>